<evidence type="ECO:0000313" key="6">
    <source>
        <dbReference type="EMBL" id="RCW48011.1"/>
    </source>
</evidence>
<reference evidence="6 7" key="1">
    <citation type="submission" date="2018-07" db="EMBL/GenBank/DDBJ databases">
        <title>Genomic Encyclopedia of Type Strains, Phase III (KMG-III): the genomes of soil and plant-associated and newly described type strains.</title>
        <authorList>
            <person name="Whitman W."/>
        </authorList>
    </citation>
    <scope>NUCLEOTIDE SEQUENCE [LARGE SCALE GENOMIC DNA]</scope>
    <source>
        <strain evidence="6 7">CECT 7506</strain>
    </source>
</reference>
<dbReference type="InterPro" id="IPR047246">
    <property type="entry name" value="ThrRS_anticodon"/>
</dbReference>
<dbReference type="GO" id="GO:0004829">
    <property type="term" value="F:threonine-tRNA ligase activity"/>
    <property type="evidence" value="ECO:0007669"/>
    <property type="project" value="TreeGrafter"/>
</dbReference>
<keyword evidence="2" id="KW-0547">Nucleotide-binding</keyword>
<name>A0A368W011_9BACL</name>
<sequence length="102" mass="11568">MWLAPVQVKLLPVSDKYNEYTLQVKRSLDEAGIRTEMDIRNEKLGYKIREAGLEKVPYTVVLGENEKNSGTAALRKRGEGDLGSLTIQELIERIIDEARAKH</sequence>
<evidence type="ECO:0000313" key="7">
    <source>
        <dbReference type="Proteomes" id="UP000252415"/>
    </source>
</evidence>
<keyword evidence="4" id="KW-0436">Ligase</keyword>
<dbReference type="SUPFAM" id="SSF52954">
    <property type="entry name" value="Class II aaRS ABD-related"/>
    <property type="match status" value="1"/>
</dbReference>
<dbReference type="Gene3D" id="3.40.50.800">
    <property type="entry name" value="Anticodon-binding domain"/>
    <property type="match status" value="1"/>
</dbReference>
<keyword evidence="3" id="KW-0648">Protein biosynthesis</keyword>
<protein>
    <submittedName>
        <fullName evidence="6">Anticodon tRNA-binding protein</fullName>
    </submittedName>
</protein>
<dbReference type="InterPro" id="IPR036621">
    <property type="entry name" value="Anticodon-bd_dom_sf"/>
</dbReference>
<dbReference type="CDD" id="cd00860">
    <property type="entry name" value="ThrRS_anticodon"/>
    <property type="match status" value="1"/>
</dbReference>
<dbReference type="Proteomes" id="UP000252415">
    <property type="component" value="Unassembled WGS sequence"/>
</dbReference>
<dbReference type="AlphaFoldDB" id="A0A368W011"/>
<keyword evidence="2" id="KW-0067">ATP-binding</keyword>
<dbReference type="InterPro" id="IPR004154">
    <property type="entry name" value="Anticodon-bd"/>
</dbReference>
<evidence type="ECO:0000259" key="5">
    <source>
        <dbReference type="Pfam" id="PF03129"/>
    </source>
</evidence>
<accession>A0A368W011</accession>
<organism evidence="6 7">
    <name type="scientific">Paenibacillus prosopidis</name>
    <dbReference type="NCBI Taxonomy" id="630520"/>
    <lineage>
        <taxon>Bacteria</taxon>
        <taxon>Bacillati</taxon>
        <taxon>Bacillota</taxon>
        <taxon>Bacilli</taxon>
        <taxon>Bacillales</taxon>
        <taxon>Paenibacillaceae</taxon>
        <taxon>Paenibacillus</taxon>
    </lineage>
</organism>
<dbReference type="PANTHER" id="PTHR11451:SF44">
    <property type="entry name" value="THREONINE--TRNA LIGASE, CHLOROPLASTIC_MITOCHONDRIAL 2"/>
    <property type="match status" value="1"/>
</dbReference>
<dbReference type="EMBL" id="QPJD01000007">
    <property type="protein sequence ID" value="RCW48011.1"/>
    <property type="molecule type" value="Genomic_DNA"/>
</dbReference>
<dbReference type="GO" id="GO:0005524">
    <property type="term" value="F:ATP binding"/>
    <property type="evidence" value="ECO:0007669"/>
    <property type="project" value="UniProtKB-KW"/>
</dbReference>
<evidence type="ECO:0000256" key="2">
    <source>
        <dbReference type="ARBA" id="ARBA00022840"/>
    </source>
</evidence>
<keyword evidence="4" id="KW-0030">Aminoacyl-tRNA synthetase</keyword>
<dbReference type="Pfam" id="PF03129">
    <property type="entry name" value="HGTP_anticodon"/>
    <property type="match status" value="1"/>
</dbReference>
<dbReference type="PANTHER" id="PTHR11451">
    <property type="entry name" value="THREONINE-TRNA LIGASE"/>
    <property type="match status" value="1"/>
</dbReference>
<feature type="domain" description="Anticodon-binding" evidence="5">
    <location>
        <begin position="7"/>
        <end position="95"/>
    </location>
</feature>
<comment type="caution">
    <text evidence="6">The sequence shown here is derived from an EMBL/GenBank/DDBJ whole genome shotgun (WGS) entry which is preliminary data.</text>
</comment>
<dbReference type="FunFam" id="3.40.50.800:FF:000001">
    <property type="entry name" value="Threonine--tRNA ligase"/>
    <property type="match status" value="1"/>
</dbReference>
<evidence type="ECO:0000256" key="1">
    <source>
        <dbReference type="ARBA" id="ARBA00022490"/>
    </source>
</evidence>
<proteinExistence type="predicted"/>
<gene>
    <name evidence="6" type="ORF">DFP97_107213</name>
</gene>
<keyword evidence="7" id="KW-1185">Reference proteome</keyword>
<keyword evidence="1" id="KW-0963">Cytoplasm</keyword>
<evidence type="ECO:0000256" key="4">
    <source>
        <dbReference type="ARBA" id="ARBA00023146"/>
    </source>
</evidence>
<evidence type="ECO:0000256" key="3">
    <source>
        <dbReference type="ARBA" id="ARBA00022917"/>
    </source>
</evidence>
<dbReference type="GO" id="GO:0006435">
    <property type="term" value="P:threonyl-tRNA aminoacylation"/>
    <property type="evidence" value="ECO:0007669"/>
    <property type="project" value="TreeGrafter"/>
</dbReference>